<dbReference type="OrthoDB" id="951410at2"/>
<dbReference type="PANTHER" id="PTHR34406:SF1">
    <property type="entry name" value="PROTEIN YCEI"/>
    <property type="match status" value="1"/>
</dbReference>
<dbReference type="PANTHER" id="PTHR34406">
    <property type="entry name" value="PROTEIN YCEI"/>
    <property type="match status" value="1"/>
</dbReference>
<keyword evidence="3" id="KW-1185">Reference proteome</keyword>
<sequence length="220" mass="24803">MVKIKMNNVTWILILGLLFSYSCKEKKEKTMAVATEDNGIPLTVDTDASIIYWTGFGPKTMHHGTLKLKEGILYIAGDKIKLGGFTINMNTIKCTSITNEKDRLKLERHLNRSDFFDIIRFPDAQFTLTQCEVVANNDSVTHHIGGHLELKGLDKGLSFDAKITKDGDVYKAVSRPFKIDRTQWGINYGSNTIYDEMQSSIVNDSIEIKVEIIARAKNPK</sequence>
<gene>
    <name evidence="2" type="ORF">E2605_01425</name>
</gene>
<dbReference type="AlphaFoldDB" id="A0A4Y8L9F3"/>
<dbReference type="SUPFAM" id="SSF101874">
    <property type="entry name" value="YceI-like"/>
    <property type="match status" value="1"/>
</dbReference>
<dbReference type="Gene3D" id="2.40.128.110">
    <property type="entry name" value="Lipid/polyisoprenoid-binding, YceI-like"/>
    <property type="match status" value="1"/>
</dbReference>
<dbReference type="Proteomes" id="UP000297861">
    <property type="component" value="Unassembled WGS sequence"/>
</dbReference>
<reference evidence="2 3" key="1">
    <citation type="submission" date="2019-03" db="EMBL/GenBank/DDBJ databases">
        <title>San Antonio Military Medical Center submission to MRSN (WRAIR), pending publication.</title>
        <authorList>
            <person name="Blyth D.M."/>
            <person name="Mccarthy S.L."/>
            <person name="Schall S.E."/>
            <person name="Stam J.A."/>
            <person name="Ong A.C."/>
            <person name="Mcgann P.T."/>
        </authorList>
    </citation>
    <scope>NUCLEOTIDE SEQUENCE [LARGE SCALE GENOMIC DNA]</scope>
    <source>
        <strain evidence="2 3">MRSN571793</strain>
    </source>
</reference>
<dbReference type="RefSeq" id="WP_134435264.1">
    <property type="nucleotide sequence ID" value="NZ_AP028867.1"/>
</dbReference>
<evidence type="ECO:0000313" key="3">
    <source>
        <dbReference type="Proteomes" id="UP000297861"/>
    </source>
</evidence>
<comment type="caution">
    <text evidence="2">The sequence shown here is derived from an EMBL/GenBank/DDBJ whole genome shotgun (WGS) entry which is preliminary data.</text>
</comment>
<accession>A0A4Y8L9F3</accession>
<organism evidence="2 3">
    <name type="scientific">Dysgonomonas capnocytophagoides</name>
    <dbReference type="NCBI Taxonomy" id="45254"/>
    <lineage>
        <taxon>Bacteria</taxon>
        <taxon>Pseudomonadati</taxon>
        <taxon>Bacteroidota</taxon>
        <taxon>Bacteroidia</taxon>
        <taxon>Bacteroidales</taxon>
        <taxon>Dysgonomonadaceae</taxon>
        <taxon>Dysgonomonas</taxon>
    </lineage>
</organism>
<dbReference type="PROSITE" id="PS51257">
    <property type="entry name" value="PROKAR_LIPOPROTEIN"/>
    <property type="match status" value="1"/>
</dbReference>
<evidence type="ECO:0000259" key="1">
    <source>
        <dbReference type="SMART" id="SM00867"/>
    </source>
</evidence>
<dbReference type="STRING" id="1121485.GCA_000426485_01052"/>
<dbReference type="InterPro" id="IPR007372">
    <property type="entry name" value="Lipid/polyisoprenoid-bd_YceI"/>
</dbReference>
<feature type="domain" description="Lipid/polyisoprenoid-binding YceI-like" evidence="1">
    <location>
        <begin position="41"/>
        <end position="215"/>
    </location>
</feature>
<name>A0A4Y8L9F3_9BACT</name>
<evidence type="ECO:0000313" key="2">
    <source>
        <dbReference type="EMBL" id="TFD98774.1"/>
    </source>
</evidence>
<dbReference type="EMBL" id="SOML01000001">
    <property type="protein sequence ID" value="TFD98774.1"/>
    <property type="molecule type" value="Genomic_DNA"/>
</dbReference>
<dbReference type="Pfam" id="PF04264">
    <property type="entry name" value="YceI"/>
    <property type="match status" value="1"/>
</dbReference>
<protein>
    <submittedName>
        <fullName evidence="2">YceI family protein</fullName>
    </submittedName>
</protein>
<dbReference type="InterPro" id="IPR036761">
    <property type="entry name" value="TTHA0802/YceI-like_sf"/>
</dbReference>
<dbReference type="SMART" id="SM00867">
    <property type="entry name" value="YceI"/>
    <property type="match status" value="1"/>
</dbReference>
<proteinExistence type="predicted"/>